<gene>
    <name evidence="2" type="ORF">BWR10_09775</name>
</gene>
<organism evidence="2 3">
    <name type="scientific">Lacticaseibacillus rhamnosus</name>
    <name type="common">Lactobacillus rhamnosus</name>
    <dbReference type="NCBI Taxonomy" id="47715"/>
    <lineage>
        <taxon>Bacteria</taxon>
        <taxon>Bacillati</taxon>
        <taxon>Bacillota</taxon>
        <taxon>Bacilli</taxon>
        <taxon>Lactobacillales</taxon>
        <taxon>Lactobacillaceae</taxon>
        <taxon>Lacticaseibacillus</taxon>
    </lineage>
</organism>
<proteinExistence type="predicted"/>
<dbReference type="AlphaFoldDB" id="A0AAP7G071"/>
<evidence type="ECO:0000259" key="1">
    <source>
        <dbReference type="Pfam" id="PF14393"/>
    </source>
</evidence>
<feature type="domain" description="DUF4422" evidence="1">
    <location>
        <begin position="4"/>
        <end position="221"/>
    </location>
</feature>
<evidence type="ECO:0000313" key="2">
    <source>
        <dbReference type="EMBL" id="ONN74283.1"/>
    </source>
</evidence>
<accession>A0AAP7G071</accession>
<reference evidence="2 3" key="1">
    <citation type="submission" date="2017-01" db="EMBL/GenBank/DDBJ databases">
        <title>In silico prediction, in vitro antibacterial spectrum and physicochemical properties of a putative bacteriocin produced by Lactobacillus rhamnosus strain L156.4.</title>
        <authorList>
            <person name="Silveira A.M."/>
            <person name="Monteiro A.S."/>
            <person name="Santos V.L."/>
            <person name="Nicoli J.R."/>
            <person name="Azevedo V."/>
            <person name="Soares S.C."/>
            <person name="Castro-Oliveira L."/>
            <person name="Dias-Souza M.V."/>
            <person name="Nardi R.M."/>
        </authorList>
    </citation>
    <scope>NUCLEOTIDE SEQUENCE [LARGE SCALE GENOMIC DNA]</scope>
    <source>
        <strain evidence="2 3">L156.4</strain>
    </source>
</reference>
<dbReference type="RefSeq" id="WP_014569861.1">
    <property type="nucleotide sequence ID" value="NZ_CACRTK010000033.1"/>
</dbReference>
<name>A0AAP7G071_LACRH</name>
<dbReference type="Proteomes" id="UP000189067">
    <property type="component" value="Unassembled WGS sequence"/>
</dbReference>
<dbReference type="InterPro" id="IPR025536">
    <property type="entry name" value="DUF4422"/>
</dbReference>
<dbReference type="Pfam" id="PF14393">
    <property type="entry name" value="DUF4422"/>
    <property type="match status" value="1"/>
</dbReference>
<protein>
    <submittedName>
        <fullName evidence="2">Exopolysaccharide biosynthesis protein</fullName>
    </submittedName>
</protein>
<comment type="caution">
    <text evidence="2">The sequence shown here is derived from an EMBL/GenBank/DDBJ whole genome shotgun (WGS) entry which is preliminary data.</text>
</comment>
<evidence type="ECO:0000313" key="3">
    <source>
        <dbReference type="Proteomes" id="UP000189067"/>
    </source>
</evidence>
<sequence>MLIKIIIAAHKPVQVPNDQTYFPVYVGSKFHESTPKGFLRDDSGKNISWKNPHYNELTAIYWAKYNLDFDILGLVHYRRFFVNKKKFGSRSYDLIKQSDIKKLMAHTDVVVPKKRHYYIETIESHFYHSHDRQGLDCLKKVMEEQPEAYRFAFRKVLNARSAHMFNMFIMKKKVFQDYTNWLFSILDQVDELLDFNSLEGNETRVDGFLAEFLLDVWLKANEVPYTECDYKFTENQHWIRKIYGFLFNKFNRRKFVTTHISNNRK</sequence>
<dbReference type="EMBL" id="MTJY01000043">
    <property type="protein sequence ID" value="ONN74283.1"/>
    <property type="molecule type" value="Genomic_DNA"/>
</dbReference>